<dbReference type="AlphaFoldDB" id="A0AAV6KR31"/>
<accession>A0AAV6KR31</accession>
<evidence type="ECO:0000256" key="1">
    <source>
        <dbReference type="SAM" id="MobiDB-lite"/>
    </source>
</evidence>
<dbReference type="SUPFAM" id="SSF48371">
    <property type="entry name" value="ARM repeat"/>
    <property type="match status" value="1"/>
</dbReference>
<dbReference type="InterPro" id="IPR056514">
    <property type="entry name" value="ARM_LIN_2nd"/>
</dbReference>
<name>A0AAV6KR31_9ERIC</name>
<gene>
    <name evidence="4" type="ORF">RHGRI_012573</name>
</gene>
<evidence type="ECO:0000259" key="2">
    <source>
        <dbReference type="Pfam" id="PF23628"/>
    </source>
</evidence>
<dbReference type="PANTHER" id="PTHR35549">
    <property type="entry name" value="OS04G0584500 PROTEIN"/>
    <property type="match status" value="1"/>
</dbReference>
<proteinExistence type="predicted"/>
<evidence type="ECO:0000259" key="3">
    <source>
        <dbReference type="Pfam" id="PF23654"/>
    </source>
</evidence>
<dbReference type="Pfam" id="PF23654">
    <property type="entry name" value="ARM_LIN_2nd"/>
    <property type="match status" value="1"/>
</dbReference>
<protein>
    <submittedName>
        <fullName evidence="4">Uncharacterized protein</fullName>
    </submittedName>
</protein>
<evidence type="ECO:0000313" key="5">
    <source>
        <dbReference type="Proteomes" id="UP000823749"/>
    </source>
</evidence>
<dbReference type="Pfam" id="PF23628">
    <property type="entry name" value="ARM_LIN_C"/>
    <property type="match status" value="1"/>
</dbReference>
<feature type="domain" description="Putative E3 ubiquitin-protein ligase LIN ARM repeats" evidence="3">
    <location>
        <begin position="318"/>
        <end position="422"/>
    </location>
</feature>
<comment type="caution">
    <text evidence="4">The sequence shown here is derived from an EMBL/GenBank/DDBJ whole genome shotgun (WGS) entry which is preliminary data.</text>
</comment>
<dbReference type="EMBL" id="JACTNZ010000004">
    <property type="protein sequence ID" value="KAG5555083.1"/>
    <property type="molecule type" value="Genomic_DNA"/>
</dbReference>
<dbReference type="Proteomes" id="UP000823749">
    <property type="component" value="Chromosome 4"/>
</dbReference>
<feature type="domain" description="Putative E3 ubiquitin-protein ligase LIN ARM-like" evidence="2">
    <location>
        <begin position="424"/>
        <end position="777"/>
    </location>
</feature>
<evidence type="ECO:0000313" key="4">
    <source>
        <dbReference type="EMBL" id="KAG5555083.1"/>
    </source>
</evidence>
<dbReference type="InterPro" id="IPR016024">
    <property type="entry name" value="ARM-type_fold"/>
</dbReference>
<feature type="region of interest" description="Disordered" evidence="1">
    <location>
        <begin position="157"/>
        <end position="182"/>
    </location>
</feature>
<dbReference type="PANTHER" id="PTHR35549:SF2">
    <property type="entry name" value="TRANSDUCIN_WD40 REPEAT-LIKE SUPERFAMILY PROTEIN"/>
    <property type="match status" value="1"/>
</dbReference>
<keyword evidence="5" id="KW-1185">Reference proteome</keyword>
<dbReference type="InterPro" id="IPR055566">
    <property type="entry name" value="ARM_LIN"/>
</dbReference>
<sequence>MAGKSLKSEVLVDFDEGEKTADMARRYKAWLTYYQVMSYGELPKRIPDVEILLQPMTDSQFFENRKATGTESSNVQEYEKSLLSYRNKINPFNPIHFEKVHPLDPQGYITPITSKKSKVSDIVELEDSTEVHTDSEQVYSENEARTSSKCIQDLLTESQSDTPISENSCSSSSSDEDDFEVYTGDTGTLKKKVIKADIPRPRISKQKQVAPCSKLGPEFAISLPRAPGNLAHEEYITNSYTERCYRSFSAFELSILEVREIDSFTPSKSHEEEGRPDQRSLHQHDLQTFDNLKSTSLKTYHFTQMDQKRSGKRSIKRAISASKEVGVIRASVAILSTLASVNKGVIQDINKNGLPLCNLASALKRNVHEVAVLIYLINPPPATIKTLELLPTLVEVVSTSKRYKGGLASLPTHPAASLMIIEVLVTSFDYGTNNMHLAAINSPRVLSGLLNAPRNNNMEDFTSLATILVKCMRFDGQCRKYISKSAPVGPFLSLLRSNQERAKFIALEFFNEILCMPRSSATNVLRQIQKEGSVNNMHILALRIQQSELEYKLLAANLLLQLDILEDSPGKSTYTEEAAEALVEPLTSVENSATQQLSTFLLSNLGGIYAWTGEPYTVAWLLKKTGLATQHHRNMIRNFNWLDPTLQDSATDTWCEKIARSVTKTGEPVFHALKTGLNSLIKKVSRECLTIIAWVGCGIARTQDNLRHTACEILLTAVEQFLHPGLELEERLLACLCIYNYASGKGMQKRIHFSEGVRESLRRLSNITWMAGELLRVANFFLPNKWVSLLECYNFQH</sequence>
<reference evidence="4" key="1">
    <citation type="submission" date="2020-08" db="EMBL/GenBank/DDBJ databases">
        <title>Plant Genome Project.</title>
        <authorList>
            <person name="Zhang R.-G."/>
        </authorList>
    </citation>
    <scope>NUCLEOTIDE SEQUENCE</scope>
    <source>
        <strain evidence="4">WSP0</strain>
        <tissue evidence="4">Leaf</tissue>
    </source>
</reference>
<organism evidence="4 5">
    <name type="scientific">Rhododendron griersonianum</name>
    <dbReference type="NCBI Taxonomy" id="479676"/>
    <lineage>
        <taxon>Eukaryota</taxon>
        <taxon>Viridiplantae</taxon>
        <taxon>Streptophyta</taxon>
        <taxon>Embryophyta</taxon>
        <taxon>Tracheophyta</taxon>
        <taxon>Spermatophyta</taxon>
        <taxon>Magnoliopsida</taxon>
        <taxon>eudicotyledons</taxon>
        <taxon>Gunneridae</taxon>
        <taxon>Pentapetalae</taxon>
        <taxon>asterids</taxon>
        <taxon>Ericales</taxon>
        <taxon>Ericaceae</taxon>
        <taxon>Ericoideae</taxon>
        <taxon>Rhodoreae</taxon>
        <taxon>Rhododendron</taxon>
    </lineage>
</organism>